<proteinExistence type="predicted"/>
<feature type="signal peptide" evidence="1">
    <location>
        <begin position="1"/>
        <end position="21"/>
    </location>
</feature>
<organism evidence="2 3">
    <name type="scientific">Tribonema minus</name>
    <dbReference type="NCBI Taxonomy" id="303371"/>
    <lineage>
        <taxon>Eukaryota</taxon>
        <taxon>Sar</taxon>
        <taxon>Stramenopiles</taxon>
        <taxon>Ochrophyta</taxon>
        <taxon>PX clade</taxon>
        <taxon>Xanthophyceae</taxon>
        <taxon>Tribonematales</taxon>
        <taxon>Tribonemataceae</taxon>
        <taxon>Tribonema</taxon>
    </lineage>
</organism>
<evidence type="ECO:0008006" key="4">
    <source>
        <dbReference type="Google" id="ProtNLM"/>
    </source>
</evidence>
<dbReference type="Gene3D" id="3.30.70.260">
    <property type="match status" value="1"/>
</dbReference>
<evidence type="ECO:0000256" key="1">
    <source>
        <dbReference type="SAM" id="SignalP"/>
    </source>
</evidence>
<feature type="chain" id="PRO_5032772588" description="ACT domain-containing protein" evidence="1">
    <location>
        <begin position="22"/>
        <end position="201"/>
    </location>
</feature>
<keyword evidence="1" id="KW-0732">Signal</keyword>
<accession>A0A836CET0</accession>
<sequence>MHLRAASLALELLSPTPLLLLLLLQGDEQQLNGSAAAVLVLNFPPRNKGDYGTKNAVAAVAARRKRRLPLPPSLRGGNRGRERLQRTSARVQLHAAEIAIANVDDLAFALPVAMFGPPVGVMSEANNNGGSPAAKKAKVAAEPTAAIAAEALATLPAANPYLATLRVKCKDKIGVVAAVAQLLFGYGINILQSDQVDFDVQ</sequence>
<comment type="caution">
    <text evidence="2">The sequence shown here is derived from an EMBL/GenBank/DDBJ whole genome shotgun (WGS) entry which is preliminary data.</text>
</comment>
<reference evidence="2" key="1">
    <citation type="submission" date="2021-02" db="EMBL/GenBank/DDBJ databases">
        <title>First Annotated Genome of the Yellow-green Alga Tribonema minus.</title>
        <authorList>
            <person name="Mahan K.M."/>
        </authorList>
    </citation>
    <scope>NUCLEOTIDE SEQUENCE</scope>
    <source>
        <strain evidence="2">UTEX B ZZ1240</strain>
    </source>
</reference>
<protein>
    <recommendedName>
        <fullName evidence="4">ACT domain-containing protein</fullName>
    </recommendedName>
</protein>
<dbReference type="AlphaFoldDB" id="A0A836CET0"/>
<keyword evidence="3" id="KW-1185">Reference proteome</keyword>
<dbReference type="InterPro" id="IPR045865">
    <property type="entry name" value="ACT-like_dom_sf"/>
</dbReference>
<dbReference type="EMBL" id="JAFCMP010000235">
    <property type="protein sequence ID" value="KAG5182528.1"/>
    <property type="molecule type" value="Genomic_DNA"/>
</dbReference>
<evidence type="ECO:0000313" key="2">
    <source>
        <dbReference type="EMBL" id="KAG5182528.1"/>
    </source>
</evidence>
<name>A0A836CET0_9STRA</name>
<gene>
    <name evidence="2" type="ORF">JKP88DRAFT_318353</name>
</gene>
<dbReference type="Proteomes" id="UP000664859">
    <property type="component" value="Unassembled WGS sequence"/>
</dbReference>
<evidence type="ECO:0000313" key="3">
    <source>
        <dbReference type="Proteomes" id="UP000664859"/>
    </source>
</evidence>
<dbReference type="SUPFAM" id="SSF55021">
    <property type="entry name" value="ACT-like"/>
    <property type="match status" value="1"/>
</dbReference>